<accession>A0A926Z7P4</accession>
<keyword evidence="2" id="KW-1185">Reference proteome</keyword>
<comment type="caution">
    <text evidence="1">The sequence shown here is derived from an EMBL/GenBank/DDBJ whole genome shotgun (WGS) entry which is preliminary data.</text>
</comment>
<dbReference type="AlphaFoldDB" id="A0A926Z7P4"/>
<name>A0A926Z7P4_9CYAN</name>
<reference evidence="1" key="2">
    <citation type="submission" date="2020-08" db="EMBL/GenBank/DDBJ databases">
        <authorList>
            <person name="Chen M."/>
            <person name="Teng W."/>
            <person name="Zhao L."/>
            <person name="Hu C."/>
            <person name="Zhou Y."/>
            <person name="Han B."/>
            <person name="Song L."/>
            <person name="Shu W."/>
        </authorList>
    </citation>
    <scope>NUCLEOTIDE SEQUENCE</scope>
    <source>
        <strain evidence="1">FACHB-1277</strain>
    </source>
</reference>
<sequence length="132" mass="14883">MVKVGAKVRRYQDIGISYDSDFGFRTVARQRVYKNADGSIQTPLTSLFFARQITGEGKIPKAKDFEHRYINACFENSSNETGESNLKVIVPYSPTDTTNHNAQVREIAAYVGVLSVAYFGETHLDSVEKYFE</sequence>
<reference evidence="1" key="1">
    <citation type="journal article" date="2015" name="ISME J.">
        <title>Draft Genome Sequence of Streptomyces incarnatus NRRL8089, which Produces the Nucleoside Antibiotic Sinefungin.</title>
        <authorList>
            <person name="Oshima K."/>
            <person name="Hattori M."/>
            <person name="Shimizu H."/>
            <person name="Fukuda K."/>
            <person name="Nemoto M."/>
            <person name="Inagaki K."/>
            <person name="Tamura T."/>
        </authorList>
    </citation>
    <scope>NUCLEOTIDE SEQUENCE</scope>
    <source>
        <strain evidence="1">FACHB-1277</strain>
    </source>
</reference>
<protein>
    <submittedName>
        <fullName evidence="1">Uncharacterized protein</fullName>
    </submittedName>
</protein>
<dbReference type="Proteomes" id="UP000631421">
    <property type="component" value="Unassembled WGS sequence"/>
</dbReference>
<gene>
    <name evidence="1" type="ORF">H6F44_19585</name>
</gene>
<dbReference type="EMBL" id="JACJPY010000095">
    <property type="protein sequence ID" value="MBD2152301.1"/>
    <property type="molecule type" value="Genomic_DNA"/>
</dbReference>
<organism evidence="1 2">
    <name type="scientific">Pseudanabaena cinerea FACHB-1277</name>
    <dbReference type="NCBI Taxonomy" id="2949581"/>
    <lineage>
        <taxon>Bacteria</taxon>
        <taxon>Bacillati</taxon>
        <taxon>Cyanobacteriota</taxon>
        <taxon>Cyanophyceae</taxon>
        <taxon>Pseudanabaenales</taxon>
        <taxon>Pseudanabaenaceae</taxon>
        <taxon>Pseudanabaena</taxon>
        <taxon>Pseudanabaena cinerea</taxon>
    </lineage>
</organism>
<evidence type="ECO:0000313" key="2">
    <source>
        <dbReference type="Proteomes" id="UP000631421"/>
    </source>
</evidence>
<proteinExistence type="predicted"/>
<evidence type="ECO:0000313" key="1">
    <source>
        <dbReference type="EMBL" id="MBD2152301.1"/>
    </source>
</evidence>